<evidence type="ECO:0000256" key="4">
    <source>
        <dbReference type="ARBA" id="ARBA00023136"/>
    </source>
</evidence>
<evidence type="ECO:0000256" key="3">
    <source>
        <dbReference type="ARBA" id="ARBA00022989"/>
    </source>
</evidence>
<evidence type="ECO:0000256" key="1">
    <source>
        <dbReference type="ARBA" id="ARBA00004141"/>
    </source>
</evidence>
<feature type="transmembrane region" description="Helical" evidence="6">
    <location>
        <begin position="94"/>
        <end position="110"/>
    </location>
</feature>
<keyword evidence="4 6" id="KW-0472">Membrane</keyword>
<dbReference type="GO" id="GO:0016020">
    <property type="term" value="C:membrane"/>
    <property type="evidence" value="ECO:0007669"/>
    <property type="project" value="UniProtKB-SubCell"/>
</dbReference>
<feature type="transmembrane region" description="Helical" evidence="6">
    <location>
        <begin position="119"/>
        <end position="142"/>
    </location>
</feature>
<dbReference type="Pfam" id="PF07690">
    <property type="entry name" value="MFS_1"/>
    <property type="match status" value="1"/>
</dbReference>
<organism evidence="7 8">
    <name type="scientific">Talaromyces proteolyticus</name>
    <dbReference type="NCBI Taxonomy" id="1131652"/>
    <lineage>
        <taxon>Eukaryota</taxon>
        <taxon>Fungi</taxon>
        <taxon>Dikarya</taxon>
        <taxon>Ascomycota</taxon>
        <taxon>Pezizomycotina</taxon>
        <taxon>Eurotiomycetes</taxon>
        <taxon>Eurotiomycetidae</taxon>
        <taxon>Eurotiales</taxon>
        <taxon>Trichocomaceae</taxon>
        <taxon>Talaromyces</taxon>
        <taxon>Talaromyces sect. Bacilispori</taxon>
    </lineage>
</organism>
<evidence type="ECO:0000313" key="8">
    <source>
        <dbReference type="Proteomes" id="UP001201262"/>
    </source>
</evidence>
<accession>A0AAD4PS18</accession>
<feature type="transmembrane region" description="Helical" evidence="6">
    <location>
        <begin position="480"/>
        <end position="498"/>
    </location>
</feature>
<feature type="transmembrane region" description="Helical" evidence="6">
    <location>
        <begin position="386"/>
        <end position="405"/>
    </location>
</feature>
<feature type="transmembrane region" description="Helical" evidence="6">
    <location>
        <begin position="214"/>
        <end position="233"/>
    </location>
</feature>
<proteinExistence type="predicted"/>
<dbReference type="InterPro" id="IPR036259">
    <property type="entry name" value="MFS_trans_sf"/>
</dbReference>
<evidence type="ECO:0000256" key="6">
    <source>
        <dbReference type="SAM" id="Phobius"/>
    </source>
</evidence>
<gene>
    <name evidence="7" type="ORF">BGW36DRAFT_390422</name>
</gene>
<keyword evidence="2 6" id="KW-0812">Transmembrane</keyword>
<feature type="compositionally biased region" description="Basic and acidic residues" evidence="5">
    <location>
        <begin position="259"/>
        <end position="276"/>
    </location>
</feature>
<evidence type="ECO:0000256" key="2">
    <source>
        <dbReference type="ARBA" id="ARBA00022692"/>
    </source>
</evidence>
<feature type="transmembrane region" description="Helical" evidence="6">
    <location>
        <begin position="342"/>
        <end position="365"/>
    </location>
</feature>
<dbReference type="GO" id="GO:0022857">
    <property type="term" value="F:transmembrane transporter activity"/>
    <property type="evidence" value="ECO:0007669"/>
    <property type="project" value="InterPro"/>
</dbReference>
<protein>
    <submittedName>
        <fullName evidence="7">Major facilitator superfamily domain-containing protein</fullName>
    </submittedName>
</protein>
<keyword evidence="8" id="KW-1185">Reference proteome</keyword>
<keyword evidence="3 6" id="KW-1133">Transmembrane helix</keyword>
<dbReference type="PANTHER" id="PTHR23507">
    <property type="entry name" value="ZGC:174356"/>
    <property type="match status" value="1"/>
</dbReference>
<reference evidence="7" key="1">
    <citation type="submission" date="2021-12" db="EMBL/GenBank/DDBJ databases">
        <title>Convergent genome expansion in fungi linked to evolution of root-endophyte symbiosis.</title>
        <authorList>
            <consortium name="DOE Joint Genome Institute"/>
            <person name="Ke Y.-H."/>
            <person name="Bonito G."/>
            <person name="Liao H.-L."/>
            <person name="Looney B."/>
            <person name="Rojas-Flechas A."/>
            <person name="Nash J."/>
            <person name="Hameed K."/>
            <person name="Schadt C."/>
            <person name="Martin F."/>
            <person name="Crous P.W."/>
            <person name="Miettinen O."/>
            <person name="Magnuson J.K."/>
            <person name="Labbe J."/>
            <person name="Jacobson D."/>
            <person name="Doktycz M.J."/>
            <person name="Veneault-Fourrey C."/>
            <person name="Kuo A."/>
            <person name="Mondo S."/>
            <person name="Calhoun S."/>
            <person name="Riley R."/>
            <person name="Ohm R."/>
            <person name="LaButti K."/>
            <person name="Andreopoulos B."/>
            <person name="Pangilinan J."/>
            <person name="Nolan M."/>
            <person name="Tritt A."/>
            <person name="Clum A."/>
            <person name="Lipzen A."/>
            <person name="Daum C."/>
            <person name="Barry K."/>
            <person name="Grigoriev I.V."/>
            <person name="Vilgalys R."/>
        </authorList>
    </citation>
    <scope>NUCLEOTIDE SEQUENCE</scope>
    <source>
        <strain evidence="7">PMI_201</strain>
    </source>
</reference>
<dbReference type="SUPFAM" id="SSF103473">
    <property type="entry name" value="MFS general substrate transporter"/>
    <property type="match status" value="1"/>
</dbReference>
<feature type="transmembrane region" description="Helical" evidence="6">
    <location>
        <begin position="298"/>
        <end position="317"/>
    </location>
</feature>
<sequence length="502" mass="55443">MSLRMSFFNSIAIKSQSRFWRVAGLCAVLKLLQTLSTAVSVVPRLRLFEATICRAYYQTHDPGAIGIDNNVPEELCKIDAVQTDLAQLTGWNSFFFYIPMLLLAIPYSALSERVSRKTVLLVNVSSGILSQLYVLMICYFYNTFDVRLIWLASLFDCVGGGRLVFNTMTQVLIAEVTAPSSLSTVYFRLTSIMSVSRVMGVTSGSYLLSYGVWLPIWLGLAVYGLCVPVLLLLSDHRNHISAKTNPSDTENHLLQPGHHSTDPDSAEKKSESDHKTQNIKSSEDNQSPTQSTSLLRSFSAYLTFMSDHFLILAIFFIHESGMGVRNITEQWMSQRFTWPLRMTGYILASETFLGSLFLAILPTISHHLLRGSKNTRGARQVQKAQLYIIRGSLFAAASGTALIAASGSSRLTFLMALGVFALAVGFHDALKSYVTGLVDVKAITRMYMCISIVETCANIVNGPVWAEIYTIGMSYGGRGMPLPFLVCCLLFLGSLGLVSRLV</sequence>
<dbReference type="Gene3D" id="1.20.1250.20">
    <property type="entry name" value="MFS general substrate transporter like domains"/>
    <property type="match status" value="1"/>
</dbReference>
<dbReference type="AlphaFoldDB" id="A0AAD4PS18"/>
<comment type="caution">
    <text evidence="7">The sequence shown here is derived from an EMBL/GenBank/DDBJ whole genome shotgun (WGS) entry which is preliminary data.</text>
</comment>
<feature type="transmembrane region" description="Helical" evidence="6">
    <location>
        <begin position="411"/>
        <end position="430"/>
    </location>
</feature>
<dbReference type="Proteomes" id="UP001201262">
    <property type="component" value="Unassembled WGS sequence"/>
</dbReference>
<evidence type="ECO:0000256" key="5">
    <source>
        <dbReference type="SAM" id="MobiDB-lite"/>
    </source>
</evidence>
<dbReference type="InterPro" id="IPR011701">
    <property type="entry name" value="MFS"/>
</dbReference>
<dbReference type="EMBL" id="JAJTJA010000014">
    <property type="protein sequence ID" value="KAH8690235.1"/>
    <property type="molecule type" value="Genomic_DNA"/>
</dbReference>
<feature type="region of interest" description="Disordered" evidence="5">
    <location>
        <begin position="244"/>
        <end position="290"/>
    </location>
</feature>
<dbReference type="GeneID" id="70247764"/>
<feature type="compositionally biased region" description="Polar residues" evidence="5">
    <location>
        <begin position="278"/>
        <end position="290"/>
    </location>
</feature>
<feature type="transmembrane region" description="Helical" evidence="6">
    <location>
        <begin position="442"/>
        <end position="460"/>
    </location>
</feature>
<name>A0AAD4PS18_9EURO</name>
<evidence type="ECO:0000313" key="7">
    <source>
        <dbReference type="EMBL" id="KAH8690235.1"/>
    </source>
</evidence>
<comment type="subcellular location">
    <subcellularLocation>
        <location evidence="1">Membrane</location>
        <topology evidence="1">Multi-pass membrane protein</topology>
    </subcellularLocation>
</comment>
<dbReference type="PANTHER" id="PTHR23507:SF1">
    <property type="entry name" value="FI18259P1-RELATED"/>
    <property type="match status" value="1"/>
</dbReference>
<dbReference type="RefSeq" id="XP_046066518.1">
    <property type="nucleotide sequence ID" value="XM_046217477.1"/>
</dbReference>